<dbReference type="GO" id="GO:0005634">
    <property type="term" value="C:nucleus"/>
    <property type="evidence" value="ECO:0007669"/>
    <property type="project" value="TreeGrafter"/>
</dbReference>
<keyword evidence="2" id="KW-0547">Nucleotide-binding</keyword>
<dbReference type="GO" id="GO:0005524">
    <property type="term" value="F:ATP binding"/>
    <property type="evidence" value="ECO:0007669"/>
    <property type="project" value="UniProtKB-KW"/>
</dbReference>
<dbReference type="InterPro" id="IPR008921">
    <property type="entry name" value="DNA_pol3_clamp-load_cplx_C"/>
</dbReference>
<dbReference type="CDD" id="cd18140">
    <property type="entry name" value="HLD_clamp_RFC"/>
    <property type="match status" value="1"/>
</dbReference>
<dbReference type="GO" id="GO:0006261">
    <property type="term" value="P:DNA-templated DNA replication"/>
    <property type="evidence" value="ECO:0007669"/>
    <property type="project" value="TreeGrafter"/>
</dbReference>
<dbReference type="Pfam" id="PF22534">
    <property type="entry name" value="RFC_C"/>
    <property type="match status" value="1"/>
</dbReference>
<dbReference type="Gene3D" id="1.10.8.60">
    <property type="match status" value="1"/>
</dbReference>
<dbReference type="SUPFAM" id="SSF52540">
    <property type="entry name" value="P-loop containing nucleoside triphosphate hydrolases"/>
    <property type="match status" value="1"/>
</dbReference>
<dbReference type="PANTHER" id="PTHR11669:SF1">
    <property type="entry name" value="REPLICATION FACTOR C SUBUNIT 3"/>
    <property type="match status" value="1"/>
</dbReference>
<gene>
    <name evidence="4" type="ORF">ECRASSUSDP1_LOCUS14802</name>
</gene>
<dbReference type="Gene3D" id="1.20.272.10">
    <property type="match status" value="1"/>
</dbReference>
<dbReference type="GO" id="GO:0003689">
    <property type="term" value="F:DNA clamp loader activity"/>
    <property type="evidence" value="ECO:0007669"/>
    <property type="project" value="TreeGrafter"/>
</dbReference>
<organism evidence="4 5">
    <name type="scientific">Euplotes crassus</name>
    <dbReference type="NCBI Taxonomy" id="5936"/>
    <lineage>
        <taxon>Eukaryota</taxon>
        <taxon>Sar</taxon>
        <taxon>Alveolata</taxon>
        <taxon>Ciliophora</taxon>
        <taxon>Intramacronucleata</taxon>
        <taxon>Spirotrichea</taxon>
        <taxon>Hypotrichia</taxon>
        <taxon>Euplotida</taxon>
        <taxon>Euplotidae</taxon>
        <taxon>Moneuplotes</taxon>
    </lineage>
</organism>
<dbReference type="InterPro" id="IPR027417">
    <property type="entry name" value="P-loop_NTPase"/>
</dbReference>
<dbReference type="InterPro" id="IPR050238">
    <property type="entry name" value="DNA_Rep/Repair_Clamp_Loader"/>
</dbReference>
<dbReference type="CDD" id="cd00009">
    <property type="entry name" value="AAA"/>
    <property type="match status" value="1"/>
</dbReference>
<dbReference type="GO" id="GO:0003677">
    <property type="term" value="F:DNA binding"/>
    <property type="evidence" value="ECO:0007669"/>
    <property type="project" value="InterPro"/>
</dbReference>
<keyword evidence="3" id="KW-0067">ATP-binding</keyword>
<reference evidence="4" key="1">
    <citation type="submission" date="2023-07" db="EMBL/GenBank/DDBJ databases">
        <authorList>
            <consortium name="AG Swart"/>
            <person name="Singh M."/>
            <person name="Singh A."/>
            <person name="Seah K."/>
            <person name="Emmerich C."/>
        </authorList>
    </citation>
    <scope>NUCLEOTIDE SEQUENCE</scope>
    <source>
        <strain evidence="4">DP1</strain>
    </source>
</reference>
<proteinExistence type="predicted"/>
<evidence type="ECO:0000256" key="1">
    <source>
        <dbReference type="ARBA" id="ARBA00022705"/>
    </source>
</evidence>
<accession>A0AAD1XIR1</accession>
<name>A0AAD1XIR1_EUPCR</name>
<dbReference type="Gene3D" id="3.40.50.300">
    <property type="entry name" value="P-loop containing nucleotide triphosphate hydrolases"/>
    <property type="match status" value="1"/>
</dbReference>
<dbReference type="AlphaFoldDB" id="A0AAD1XIR1"/>
<dbReference type="PANTHER" id="PTHR11669">
    <property type="entry name" value="REPLICATION FACTOR C / DNA POLYMERASE III GAMMA-TAU SUBUNIT"/>
    <property type="match status" value="1"/>
</dbReference>
<dbReference type="Pfam" id="PF21960">
    <property type="entry name" value="RCF1-5-like_lid"/>
    <property type="match status" value="1"/>
</dbReference>
<evidence type="ECO:0000256" key="3">
    <source>
        <dbReference type="ARBA" id="ARBA00022840"/>
    </source>
</evidence>
<keyword evidence="5" id="KW-1185">Reference proteome</keyword>
<dbReference type="SUPFAM" id="SSF48019">
    <property type="entry name" value="post-AAA+ oligomerization domain-like"/>
    <property type="match status" value="1"/>
</dbReference>
<dbReference type="GO" id="GO:0006281">
    <property type="term" value="P:DNA repair"/>
    <property type="evidence" value="ECO:0007669"/>
    <property type="project" value="TreeGrafter"/>
</dbReference>
<dbReference type="InterPro" id="IPR047854">
    <property type="entry name" value="RFC_lid"/>
</dbReference>
<protein>
    <submittedName>
        <fullName evidence="4">Uncharacterized protein</fullName>
    </submittedName>
</protein>
<evidence type="ECO:0000313" key="4">
    <source>
        <dbReference type="EMBL" id="CAI2373456.1"/>
    </source>
</evidence>
<comment type="caution">
    <text evidence="4">The sequence shown here is derived from an EMBL/GenBank/DDBJ whole genome shotgun (WGS) entry which is preliminary data.</text>
</comment>
<evidence type="ECO:0000256" key="2">
    <source>
        <dbReference type="ARBA" id="ARBA00022741"/>
    </source>
</evidence>
<dbReference type="GO" id="GO:0005663">
    <property type="term" value="C:DNA replication factor C complex"/>
    <property type="evidence" value="ECO:0007669"/>
    <property type="project" value="TreeGrafter"/>
</dbReference>
<dbReference type="EMBL" id="CAMPGE010014806">
    <property type="protein sequence ID" value="CAI2373456.1"/>
    <property type="molecule type" value="Genomic_DNA"/>
</dbReference>
<dbReference type="Proteomes" id="UP001295684">
    <property type="component" value="Unassembled WGS sequence"/>
</dbReference>
<evidence type="ECO:0000313" key="5">
    <source>
        <dbReference type="Proteomes" id="UP001295684"/>
    </source>
</evidence>
<dbReference type="Pfam" id="PF03215">
    <property type="entry name" value="Rad17"/>
    <property type="match status" value="1"/>
</dbReference>
<keyword evidence="1" id="KW-0235">DNA replication</keyword>
<sequence>MMESEFEDNIWTEKHRPATFKDLAYNQKYTKAIKRLINSQDFPHLLLYGPPGAGKRTFTRCILNEIFVLYSNYHIELSPTNNDSHDRIMVNNMIKETAESQPLKREKTKGKDFKIVVIHDLNLLSRSAQAGLRRTMEKYMSECRIIFQCESLSRVIDPLKSRCALVRVPAPTYDTVAERMKDIAKMENLSISTKTIDMIARRSKRNMRKAIMLLQIYSVNFTSISDIGKALSLGYEQIISEILKDLISEQSATRVKVIRNKFYQLISKGISTECIFVNLIRFLMQSDSLDSNVRYEITKLACEYDFRSKLGARSIFHLEGFICQAMVVIKKSKIQSGYGV</sequence>